<evidence type="ECO:0000256" key="14">
    <source>
        <dbReference type="SAM" id="MobiDB-lite"/>
    </source>
</evidence>
<dbReference type="GO" id="GO:0070991">
    <property type="term" value="F:medium-chain fatty acyl-CoA dehydrogenase activity"/>
    <property type="evidence" value="ECO:0007669"/>
    <property type="project" value="UniProtKB-EC"/>
</dbReference>
<dbReference type="Pfam" id="PF00441">
    <property type="entry name" value="Acyl-CoA_dh_1"/>
    <property type="match status" value="1"/>
</dbReference>
<organism evidence="19 20">
    <name type="scientific">Vibrio algicola</name>
    <dbReference type="NCBI Taxonomy" id="2662262"/>
    <lineage>
        <taxon>Bacteria</taxon>
        <taxon>Pseudomonadati</taxon>
        <taxon>Pseudomonadota</taxon>
        <taxon>Gammaproteobacteria</taxon>
        <taxon>Vibrionales</taxon>
        <taxon>Vibrionaceae</taxon>
        <taxon>Vibrio</taxon>
    </lineage>
</organism>
<dbReference type="NCBIfam" id="NF007000">
    <property type="entry name" value="PRK09463.1"/>
    <property type="match status" value="1"/>
</dbReference>
<keyword evidence="20" id="KW-1185">Reference proteome</keyword>
<accession>A0A5Q0TDA5</accession>
<evidence type="ECO:0000313" key="20">
    <source>
        <dbReference type="Proteomes" id="UP000348942"/>
    </source>
</evidence>
<comment type="similarity">
    <text evidence="3">Belongs to the acyl-CoA dehydrogenase family.</text>
</comment>
<dbReference type="EC" id="1.3.8.8" evidence="5"/>
<dbReference type="InterPro" id="IPR050741">
    <property type="entry name" value="Acyl-CoA_dehydrogenase"/>
</dbReference>
<evidence type="ECO:0000256" key="10">
    <source>
        <dbReference type="ARBA" id="ARBA00023002"/>
    </source>
</evidence>
<feature type="domain" description="Acyl-CoA dehydrogenase C-terminal bacterial-type" evidence="18">
    <location>
        <begin position="455"/>
        <end position="739"/>
    </location>
</feature>
<keyword evidence="11" id="KW-0443">Lipid metabolism</keyword>
<dbReference type="GO" id="GO:0004466">
    <property type="term" value="F:long-chain fatty acyl-CoA dehydrogenase activity"/>
    <property type="evidence" value="ECO:0007669"/>
    <property type="project" value="UniProtKB-EC"/>
</dbReference>
<dbReference type="InterPro" id="IPR046373">
    <property type="entry name" value="Acyl-CoA_Oxase/DH_mid-dom_sf"/>
</dbReference>
<keyword evidence="8" id="KW-0274">FAD</keyword>
<comment type="catalytic activity">
    <reaction evidence="13">
        <text>a long-chain 2,3-saturated fatty acyl-CoA + oxidized [electron-transfer flavoprotein] + H(+) = a long-chain (2E)-enoyl-CoA + reduced [electron-transfer flavoprotein]</text>
        <dbReference type="Rhea" id="RHEA:17721"/>
        <dbReference type="Rhea" id="RHEA-COMP:10685"/>
        <dbReference type="Rhea" id="RHEA-COMP:10686"/>
        <dbReference type="ChEBI" id="CHEBI:15378"/>
        <dbReference type="ChEBI" id="CHEBI:57692"/>
        <dbReference type="ChEBI" id="CHEBI:58307"/>
        <dbReference type="ChEBI" id="CHEBI:83721"/>
        <dbReference type="ChEBI" id="CHEBI:83727"/>
        <dbReference type="EC" id="1.3.8.8"/>
    </reaction>
</comment>
<dbReference type="EMBL" id="CP045699">
    <property type="protein sequence ID" value="QGA65088.1"/>
    <property type="molecule type" value="Genomic_DNA"/>
</dbReference>
<evidence type="ECO:0000256" key="13">
    <source>
        <dbReference type="ARBA" id="ARBA00049247"/>
    </source>
</evidence>
<feature type="domain" description="Acyl-CoA dehydrogenase/oxidase C-terminal" evidence="15">
    <location>
        <begin position="301"/>
        <end position="447"/>
    </location>
</feature>
<evidence type="ECO:0000256" key="6">
    <source>
        <dbReference type="ARBA" id="ARBA00020144"/>
    </source>
</evidence>
<dbReference type="Proteomes" id="UP000348942">
    <property type="component" value="Chromosome 1"/>
</dbReference>
<feature type="domain" description="Acyl-CoA dehydrogenase/oxidase N-terminal" evidence="17">
    <location>
        <begin position="68"/>
        <end position="173"/>
    </location>
</feature>
<comment type="catalytic activity">
    <reaction evidence="12">
        <text>a medium-chain 2,3-saturated fatty acyl-CoA + oxidized [electron-transfer flavoprotein] + H(+) = a medium-chain (2E)-enoyl-CoA + reduced [electron-transfer flavoprotein]</text>
        <dbReference type="Rhea" id="RHEA:14477"/>
        <dbReference type="Rhea" id="RHEA-COMP:10685"/>
        <dbReference type="Rhea" id="RHEA-COMP:10686"/>
        <dbReference type="ChEBI" id="CHEBI:15378"/>
        <dbReference type="ChEBI" id="CHEBI:57692"/>
        <dbReference type="ChEBI" id="CHEBI:58307"/>
        <dbReference type="ChEBI" id="CHEBI:83723"/>
        <dbReference type="ChEBI" id="CHEBI:83726"/>
        <dbReference type="EC" id="1.3.8.7"/>
    </reaction>
</comment>
<dbReference type="UniPathway" id="UPA00659"/>
<keyword evidence="10" id="KW-0560">Oxidoreductase</keyword>
<evidence type="ECO:0000256" key="1">
    <source>
        <dbReference type="ARBA" id="ARBA00001974"/>
    </source>
</evidence>
<proteinExistence type="inferred from homology"/>
<dbReference type="InterPro" id="IPR013786">
    <property type="entry name" value="AcylCoA_DH/ox_N"/>
</dbReference>
<dbReference type="SUPFAM" id="SSF47203">
    <property type="entry name" value="Acyl-CoA dehydrogenase C-terminal domain-like"/>
    <property type="match status" value="1"/>
</dbReference>
<evidence type="ECO:0000256" key="5">
    <source>
        <dbReference type="ARBA" id="ARBA00012040"/>
    </source>
</evidence>
<dbReference type="RefSeq" id="WP_153447237.1">
    <property type="nucleotide sequence ID" value="NZ_CP045699.1"/>
</dbReference>
<keyword evidence="7" id="KW-0285">Flavoprotein</keyword>
<protein>
    <recommendedName>
        <fullName evidence="6">Acyl-coenzyme A dehydrogenase</fullName>
        <ecNumber evidence="4">1.3.8.7</ecNumber>
        <ecNumber evidence="5">1.3.8.8</ecNumber>
    </recommendedName>
</protein>
<dbReference type="FunFam" id="2.40.110.10:FF:000010">
    <property type="entry name" value="Acyl-CoA dehydrogenase"/>
    <property type="match status" value="1"/>
</dbReference>
<name>A0A5Q0TDA5_9VIBR</name>
<dbReference type="Gene3D" id="1.10.540.10">
    <property type="entry name" value="Acyl-CoA dehydrogenase/oxidase, N-terminal domain"/>
    <property type="match status" value="1"/>
</dbReference>
<sequence length="764" mass="84307">MSGLRQKWISEPAFKWFKKVLPPLSNTEREAMEAGSVWWDGELFSGSPDWQTLHNYPKPQLTGEEQSFIDNEVETLLNMLDDYKIVQQDRDMPKEVWDYIRKEKFFALIIGKEYGGKSFSAHANSTIVTKIASRSISAAVAIMVPNSLGPGELLSHYGTQEQKDYWLPRLADGTDIPCFALTGPEAGSDAGGIPDKGVVCMGMHEGQEVLGIRLSWNKRYITLAPVATVLGLAFKLDDPDHLLGDKEQLGITCALIPADHEGVEIGERHDPLGLAFMNGPTRGEDIFIPMDWLIGGADYAGKGWRMLVECLSAGRGISLPALGTAIGHLTSRTTGAYSYVRKQFGMSIGKFEGVADAMARIGGMTYMLEASRTLTTTSLDMGEKPGIVTAIAKYHMTEMARTILNDSMDIHSGRAIQTGPMNYLAHHYYGVPVAITVEGANILTRNLMIFGQGATRCHPFVLPEMEAAANPDEAAGAKEFDGLLFKHMSYAIKNSVGALTMALTGSRLAKSQSSGETKRYYQHMTRLSKALAVTTDFAMLTLGGELKRKEMISARLGDTLSYLYLGSAVLKRFEDEGRQQADLDYVHYAMTHCLSQASKALEEAYDNLPSRVAANVLKLLVFPLGNRFKAPSDKQKNNVANSMMTPGVDRDRLTKLCFIGEDENDSVGLIERAFIAMYDIRHLERKMITAVKEGKLPKAGLLKDRLELALEQKILTQSEVKEILAADELRYRSIQVDHFSHDMSEIRTHSQPAGKRAKKLDSAA</sequence>
<dbReference type="InterPro" id="IPR009100">
    <property type="entry name" value="AcylCoA_DH/oxidase_NM_dom_sf"/>
</dbReference>
<dbReference type="Gene3D" id="1.20.140.10">
    <property type="entry name" value="Butyryl-CoA Dehydrogenase, subunit A, domain 3"/>
    <property type="match status" value="1"/>
</dbReference>
<dbReference type="Pfam" id="PF02770">
    <property type="entry name" value="Acyl-CoA_dh_M"/>
    <property type="match status" value="1"/>
</dbReference>
<feature type="domain" description="Acyl-CoA oxidase/dehydrogenase middle" evidence="16">
    <location>
        <begin position="178"/>
        <end position="277"/>
    </location>
</feature>
<evidence type="ECO:0000256" key="11">
    <source>
        <dbReference type="ARBA" id="ARBA00023098"/>
    </source>
</evidence>
<evidence type="ECO:0000256" key="9">
    <source>
        <dbReference type="ARBA" id="ARBA00022832"/>
    </source>
</evidence>
<dbReference type="FunFam" id="1.10.540.10:FF:000004">
    <property type="entry name" value="Acyl-CoA dehydrogenase"/>
    <property type="match status" value="1"/>
</dbReference>
<dbReference type="Pfam" id="PF09317">
    <property type="entry name" value="ACDH_C"/>
    <property type="match status" value="1"/>
</dbReference>
<comment type="cofactor">
    <cofactor evidence="1">
        <name>FAD</name>
        <dbReference type="ChEBI" id="CHEBI:57692"/>
    </cofactor>
</comment>
<dbReference type="GO" id="GO:0050660">
    <property type="term" value="F:flavin adenine dinucleotide binding"/>
    <property type="evidence" value="ECO:0007669"/>
    <property type="project" value="InterPro"/>
</dbReference>
<evidence type="ECO:0000256" key="8">
    <source>
        <dbReference type="ARBA" id="ARBA00022827"/>
    </source>
</evidence>
<evidence type="ECO:0000256" key="3">
    <source>
        <dbReference type="ARBA" id="ARBA00009347"/>
    </source>
</evidence>
<dbReference type="NCBIfam" id="NF009586">
    <property type="entry name" value="PRK13026.1"/>
    <property type="match status" value="1"/>
</dbReference>
<dbReference type="SUPFAM" id="SSF56645">
    <property type="entry name" value="Acyl-CoA dehydrogenase NM domain-like"/>
    <property type="match status" value="1"/>
</dbReference>
<evidence type="ECO:0000256" key="7">
    <source>
        <dbReference type="ARBA" id="ARBA00022630"/>
    </source>
</evidence>
<evidence type="ECO:0000256" key="12">
    <source>
        <dbReference type="ARBA" id="ARBA00047882"/>
    </source>
</evidence>
<dbReference type="AlphaFoldDB" id="A0A5Q0TDA5"/>
<evidence type="ECO:0000259" key="16">
    <source>
        <dbReference type="Pfam" id="PF02770"/>
    </source>
</evidence>
<feature type="region of interest" description="Disordered" evidence="14">
    <location>
        <begin position="743"/>
        <end position="764"/>
    </location>
</feature>
<dbReference type="GO" id="GO:0033539">
    <property type="term" value="P:fatty acid beta-oxidation using acyl-CoA dehydrogenase"/>
    <property type="evidence" value="ECO:0007669"/>
    <property type="project" value="InterPro"/>
</dbReference>
<evidence type="ECO:0000256" key="2">
    <source>
        <dbReference type="ARBA" id="ARBA00005005"/>
    </source>
</evidence>
<gene>
    <name evidence="19" type="ORF">GFB47_06455</name>
</gene>
<dbReference type="InterPro" id="IPR037069">
    <property type="entry name" value="AcylCoA_DH/ox_N_sf"/>
</dbReference>
<dbReference type="InterPro" id="IPR006091">
    <property type="entry name" value="Acyl-CoA_Oxase/DH_mid-dom"/>
</dbReference>
<dbReference type="GO" id="GO:0005737">
    <property type="term" value="C:cytoplasm"/>
    <property type="evidence" value="ECO:0007669"/>
    <property type="project" value="TreeGrafter"/>
</dbReference>
<evidence type="ECO:0000259" key="18">
    <source>
        <dbReference type="Pfam" id="PF09317"/>
    </source>
</evidence>
<dbReference type="Pfam" id="PF02771">
    <property type="entry name" value="Acyl-CoA_dh_N"/>
    <property type="match status" value="1"/>
</dbReference>
<dbReference type="FunFam" id="1.20.140.10:FF:000009">
    <property type="entry name" value="Acyl-CoA dehydrogenase"/>
    <property type="match status" value="1"/>
</dbReference>
<evidence type="ECO:0000313" key="19">
    <source>
        <dbReference type="EMBL" id="QGA65088.1"/>
    </source>
</evidence>
<evidence type="ECO:0000259" key="17">
    <source>
        <dbReference type="Pfam" id="PF02771"/>
    </source>
</evidence>
<dbReference type="InterPro" id="IPR009075">
    <property type="entry name" value="AcylCo_DH/oxidase_C"/>
</dbReference>
<dbReference type="EC" id="1.3.8.7" evidence="4"/>
<dbReference type="InterPro" id="IPR036250">
    <property type="entry name" value="AcylCo_DH-like_C"/>
</dbReference>
<evidence type="ECO:0000256" key="4">
    <source>
        <dbReference type="ARBA" id="ARBA00012033"/>
    </source>
</evidence>
<comment type="pathway">
    <text evidence="2">Lipid metabolism; fatty acid beta-oxidation.</text>
</comment>
<keyword evidence="9" id="KW-0276">Fatty acid metabolism</keyword>
<dbReference type="PANTHER" id="PTHR48083">
    <property type="entry name" value="MEDIUM-CHAIN SPECIFIC ACYL-COA DEHYDROGENASE, MITOCHONDRIAL-RELATED"/>
    <property type="match status" value="1"/>
</dbReference>
<dbReference type="InterPro" id="IPR015396">
    <property type="entry name" value="FadE_C"/>
</dbReference>
<dbReference type="Gene3D" id="2.40.110.10">
    <property type="entry name" value="Butyryl-CoA Dehydrogenase, subunit A, domain 2"/>
    <property type="match status" value="1"/>
</dbReference>
<evidence type="ECO:0000259" key="15">
    <source>
        <dbReference type="Pfam" id="PF00441"/>
    </source>
</evidence>
<dbReference type="PANTHER" id="PTHR48083:SF33">
    <property type="entry name" value="ACYL-COENZYME A DEHYDROGENASE"/>
    <property type="match status" value="1"/>
</dbReference>
<reference evidence="19 20" key="1">
    <citation type="submission" date="2019-10" db="EMBL/GenBank/DDBJ databases">
        <title>Vibrio sp. nov., isolated from Coralline algae surface.</title>
        <authorList>
            <person name="Geng Y."/>
            <person name="Zhang X."/>
        </authorList>
    </citation>
    <scope>NUCLEOTIDE SEQUENCE [LARGE SCALE GENOMIC DNA]</scope>
    <source>
        <strain evidence="19 20">SM1977</strain>
    </source>
</reference>